<feature type="domain" description="AAA" evidence="1">
    <location>
        <begin position="7"/>
        <end position="173"/>
    </location>
</feature>
<accession>A0AAX3JQ17</accession>
<dbReference type="EMBL" id="CP114729">
    <property type="protein sequence ID" value="WAZ72743.1"/>
    <property type="molecule type" value="Genomic_DNA"/>
</dbReference>
<dbReference type="InterPro" id="IPR027417">
    <property type="entry name" value="P-loop_NTPase"/>
</dbReference>
<evidence type="ECO:0000259" key="1">
    <source>
        <dbReference type="Pfam" id="PF13614"/>
    </source>
</evidence>
<dbReference type="PANTHER" id="PTHR13696">
    <property type="entry name" value="P-LOOP CONTAINING NUCLEOSIDE TRIPHOSPHATE HYDROLASE"/>
    <property type="match status" value="1"/>
</dbReference>
<name>A0AAX3JQ17_9SPIR</name>
<sequence length="249" mass="28806">MDTEKPKIITIASIKGGVGKSTSAIIFATLLAQKHKVLLIDMDTQASSTSYFVDAIEKQKVDIVQYNIYEVVKNNIDVNESIINIHNGLDLIPSYLSLYQFNSETILFKEMRLKENLKLLNVKYDYIILDTNPSLDYTLVNALVVSNYIIVPMTAEKWAVESLQLLEHFIKKAGLKIPIFLIITRFKTNKTHKYLLNLIELRENFLGFIKEREDLNRKIANNATFDVDKDYIKEYQDIFNKFLEKINIT</sequence>
<protein>
    <submittedName>
        <fullName evidence="2">ParA family protein</fullName>
    </submittedName>
</protein>
<dbReference type="SUPFAM" id="SSF52540">
    <property type="entry name" value="P-loop containing nucleoside triphosphate hydrolases"/>
    <property type="match status" value="1"/>
</dbReference>
<dbReference type="CDD" id="cd02042">
    <property type="entry name" value="ParAB_family"/>
    <property type="match status" value="1"/>
</dbReference>
<proteinExistence type="predicted"/>
<dbReference type="InterPro" id="IPR025669">
    <property type="entry name" value="AAA_dom"/>
</dbReference>
<dbReference type="InterPro" id="IPR050678">
    <property type="entry name" value="DNA_Partitioning_ATPase"/>
</dbReference>
<gene>
    <name evidence="2" type="ORF">O5404_06825</name>
</gene>
<dbReference type="Gene3D" id="3.40.50.300">
    <property type="entry name" value="P-loop containing nucleotide triphosphate hydrolases"/>
    <property type="match status" value="1"/>
</dbReference>
<dbReference type="PANTHER" id="PTHR13696:SF52">
    <property type="entry name" value="PARA FAMILY PROTEIN CT_582"/>
    <property type="match status" value="1"/>
</dbReference>
<dbReference type="Pfam" id="PF13614">
    <property type="entry name" value="AAA_31"/>
    <property type="match status" value="1"/>
</dbReference>
<dbReference type="Proteomes" id="UP001164513">
    <property type="component" value="Plasmid pZSt-cp30-9"/>
</dbReference>
<evidence type="ECO:0000313" key="3">
    <source>
        <dbReference type="Proteomes" id="UP001164513"/>
    </source>
</evidence>
<dbReference type="AlphaFoldDB" id="A0AAX3JQ17"/>
<evidence type="ECO:0000313" key="2">
    <source>
        <dbReference type="EMBL" id="WAZ72743.1"/>
    </source>
</evidence>
<keyword evidence="2" id="KW-0614">Plasmid</keyword>
<organism evidence="2 3">
    <name type="scientific">Borrelia miyamotoi</name>
    <dbReference type="NCBI Taxonomy" id="47466"/>
    <lineage>
        <taxon>Bacteria</taxon>
        <taxon>Pseudomonadati</taxon>
        <taxon>Spirochaetota</taxon>
        <taxon>Spirochaetia</taxon>
        <taxon>Spirochaetales</taxon>
        <taxon>Borreliaceae</taxon>
        <taxon>Borrelia</taxon>
    </lineage>
</organism>
<geneLocation type="plasmid" evidence="2 3">
    <name>pZSt-cp30-9</name>
</geneLocation>
<dbReference type="RefSeq" id="WP_269512384.1">
    <property type="nucleotide sequence ID" value="NZ_CP114729.1"/>
</dbReference>
<reference evidence="2" key="1">
    <citation type="submission" date="2022-12" db="EMBL/GenBank/DDBJ databases">
        <title>B. miyamotoi WGS.</title>
        <authorList>
            <person name="Gabriele M."/>
            <person name="Kuleshov K.V."/>
            <person name="Hepner S."/>
            <person name="Hoornstra D."/>
            <person name="Hovius J.W."/>
            <person name="Platonov A.E."/>
            <person name="Fingerle V."/>
            <person name="Strube C."/>
        </authorList>
    </citation>
    <scope>NUCLEOTIDE SEQUENCE</scope>
    <source>
        <strain evidence="2">ZStruIII14-9</strain>
        <plasmid evidence="2">pZSt-cp30-9</plasmid>
    </source>
</reference>